<feature type="transmembrane region" description="Helical" evidence="1">
    <location>
        <begin position="167"/>
        <end position="191"/>
    </location>
</feature>
<keyword evidence="3" id="KW-0482">Metalloprotease</keyword>
<dbReference type="GO" id="GO:0008237">
    <property type="term" value="F:metallopeptidase activity"/>
    <property type="evidence" value="ECO:0007669"/>
    <property type="project" value="UniProtKB-KW"/>
</dbReference>
<feature type="domain" description="CAAX prenyl protease 2/Lysostaphin resistance protein A-like" evidence="2">
    <location>
        <begin position="202"/>
        <end position="293"/>
    </location>
</feature>
<gene>
    <name evidence="3" type="ORF">E4O92_08190</name>
</gene>
<keyword evidence="1" id="KW-0812">Transmembrane</keyword>
<feature type="transmembrane region" description="Helical" evidence="1">
    <location>
        <begin position="100"/>
        <end position="122"/>
    </location>
</feature>
<feature type="transmembrane region" description="Helical" evidence="1">
    <location>
        <begin position="257"/>
        <end position="277"/>
    </location>
</feature>
<reference evidence="3 4" key="1">
    <citation type="submission" date="2019-03" db="EMBL/GenBank/DDBJ databases">
        <title>Draft genome of Massilia hortus sp. nov., a novel bacterial species of the Oxalobacteraceae family.</title>
        <authorList>
            <person name="Peta V."/>
            <person name="Raths R."/>
            <person name="Bucking H."/>
        </authorList>
    </citation>
    <scope>NUCLEOTIDE SEQUENCE [LARGE SCALE GENOMIC DNA]</scope>
    <source>
        <strain evidence="3 4">ONC3</strain>
    </source>
</reference>
<feature type="transmembrane region" description="Helical" evidence="1">
    <location>
        <begin position="289"/>
        <end position="307"/>
    </location>
</feature>
<dbReference type="PANTHER" id="PTHR39430:SF1">
    <property type="entry name" value="PROTEASE"/>
    <property type="match status" value="1"/>
</dbReference>
<sequence>MPADHSPCTASTQDTYSAKVVPIPSPALNQTQISGRHLCVGRSACLRYCLDFMSVAFLACYPGRNFFKPKGNGDMSTVCITAPKRQSWGKRLLHFPLTKIVIATFLAVASAVLTFKLAKAIAAKEMRIIWPEIISAIVVLLSYWAYVRLVEKRPVTELSRLNALSEIVVGLLIGTLMVEAEIGALYALGHYELTGINNWTMKLVQPLAVMVFVGVIEEVIGRGIIFRITEEALGSLPAILISALLFGLAHIPGKDAGVMAIGNTVAAGAFFAAAYMLTRRLWLCIAIHAAWNYTLGSIFSIAVSGQASSGLLNGRLTGPEWITGGAYGLEASVLTLVALVIVGGYFFWLAHKRGHFVAPIWRRVSLSVA</sequence>
<feature type="transmembrane region" description="Helical" evidence="1">
    <location>
        <begin position="327"/>
        <end position="348"/>
    </location>
</feature>
<protein>
    <submittedName>
        <fullName evidence="3">CPBP family intramembrane metalloprotease</fullName>
    </submittedName>
</protein>
<dbReference type="Pfam" id="PF02517">
    <property type="entry name" value="Rce1-like"/>
    <property type="match status" value="1"/>
</dbReference>
<dbReference type="OrthoDB" id="193898at2"/>
<proteinExistence type="predicted"/>
<evidence type="ECO:0000259" key="2">
    <source>
        <dbReference type="Pfam" id="PF02517"/>
    </source>
</evidence>
<keyword evidence="4" id="KW-1185">Reference proteome</keyword>
<evidence type="ECO:0000256" key="1">
    <source>
        <dbReference type="SAM" id="Phobius"/>
    </source>
</evidence>
<dbReference type="Proteomes" id="UP000297258">
    <property type="component" value="Unassembled WGS sequence"/>
</dbReference>
<feature type="transmembrane region" description="Helical" evidence="1">
    <location>
        <begin position="128"/>
        <end position="146"/>
    </location>
</feature>
<organism evidence="3 4">
    <name type="scientific">Massilia horti</name>
    <dbReference type="NCBI Taxonomy" id="2562153"/>
    <lineage>
        <taxon>Bacteria</taxon>
        <taxon>Pseudomonadati</taxon>
        <taxon>Pseudomonadota</taxon>
        <taxon>Betaproteobacteria</taxon>
        <taxon>Burkholderiales</taxon>
        <taxon>Oxalobacteraceae</taxon>
        <taxon>Telluria group</taxon>
        <taxon>Massilia</taxon>
    </lineage>
</organism>
<accession>A0A4Y9T6L0</accession>
<name>A0A4Y9T6L0_9BURK</name>
<keyword evidence="3" id="KW-0378">Hydrolase</keyword>
<feature type="transmembrane region" description="Helical" evidence="1">
    <location>
        <begin position="232"/>
        <end position="251"/>
    </location>
</feature>
<dbReference type="GO" id="GO:0004175">
    <property type="term" value="F:endopeptidase activity"/>
    <property type="evidence" value="ECO:0007669"/>
    <property type="project" value="UniProtKB-ARBA"/>
</dbReference>
<keyword evidence="1" id="KW-1133">Transmembrane helix</keyword>
<dbReference type="InterPro" id="IPR003675">
    <property type="entry name" value="Rce1/LyrA-like_dom"/>
</dbReference>
<feature type="transmembrane region" description="Helical" evidence="1">
    <location>
        <begin position="203"/>
        <end position="220"/>
    </location>
</feature>
<evidence type="ECO:0000313" key="3">
    <source>
        <dbReference type="EMBL" id="TFW32895.1"/>
    </source>
</evidence>
<keyword evidence="3" id="KW-0645">Protease</keyword>
<keyword evidence="1" id="KW-0472">Membrane</keyword>
<dbReference type="GO" id="GO:0080120">
    <property type="term" value="P:CAAX-box protein maturation"/>
    <property type="evidence" value="ECO:0007669"/>
    <property type="project" value="UniProtKB-ARBA"/>
</dbReference>
<dbReference type="EMBL" id="SPUM01000047">
    <property type="protein sequence ID" value="TFW32895.1"/>
    <property type="molecule type" value="Genomic_DNA"/>
</dbReference>
<comment type="caution">
    <text evidence="3">The sequence shown here is derived from an EMBL/GenBank/DDBJ whole genome shotgun (WGS) entry which is preliminary data.</text>
</comment>
<dbReference type="PANTHER" id="PTHR39430">
    <property type="entry name" value="MEMBRANE-ASSOCIATED PROTEASE-RELATED"/>
    <property type="match status" value="1"/>
</dbReference>
<dbReference type="GO" id="GO:0006508">
    <property type="term" value="P:proteolysis"/>
    <property type="evidence" value="ECO:0007669"/>
    <property type="project" value="UniProtKB-KW"/>
</dbReference>
<evidence type="ECO:0000313" key="4">
    <source>
        <dbReference type="Proteomes" id="UP000297258"/>
    </source>
</evidence>
<dbReference type="AlphaFoldDB" id="A0A4Y9T6L0"/>